<dbReference type="KEGG" id="nvn:NVIE_018400"/>
<dbReference type="SUPFAM" id="SSF53474">
    <property type="entry name" value="alpha/beta-Hydrolases"/>
    <property type="match status" value="1"/>
</dbReference>
<protein>
    <submittedName>
        <fullName evidence="2">Alpha/beta hydrolase fold protein</fullName>
    </submittedName>
</protein>
<keyword evidence="2" id="KW-0378">Hydrolase</keyword>
<keyword evidence="3" id="KW-1185">Reference proteome</keyword>
<proteinExistence type="predicted"/>
<dbReference type="InterPro" id="IPR029058">
    <property type="entry name" value="AB_hydrolase_fold"/>
</dbReference>
<organism evidence="2 3">
    <name type="scientific">Nitrososphaera viennensis EN76</name>
    <dbReference type="NCBI Taxonomy" id="926571"/>
    <lineage>
        <taxon>Archaea</taxon>
        <taxon>Nitrososphaerota</taxon>
        <taxon>Nitrososphaeria</taxon>
        <taxon>Nitrososphaerales</taxon>
        <taxon>Nitrososphaeraceae</taxon>
        <taxon>Nitrososphaera</taxon>
    </lineage>
</organism>
<dbReference type="InterPro" id="IPR000639">
    <property type="entry name" value="Epox_hydrolase-like"/>
</dbReference>
<accession>A0A060HLJ2</accession>
<gene>
    <name evidence="2" type="ORF">NVIE_018400</name>
</gene>
<dbReference type="EMBL" id="CP007536">
    <property type="protein sequence ID" value="AIC16095.1"/>
    <property type="molecule type" value="Genomic_DNA"/>
</dbReference>
<dbReference type="PRINTS" id="PR00412">
    <property type="entry name" value="EPOXHYDRLASE"/>
</dbReference>
<evidence type="ECO:0000313" key="2">
    <source>
        <dbReference type="EMBL" id="AIC16095.1"/>
    </source>
</evidence>
<evidence type="ECO:0000259" key="1">
    <source>
        <dbReference type="Pfam" id="PF00561"/>
    </source>
</evidence>
<dbReference type="PANTHER" id="PTHR46438:SF11">
    <property type="entry name" value="LIPASE-RELATED"/>
    <property type="match status" value="1"/>
</dbReference>
<dbReference type="GO" id="GO:0016787">
    <property type="term" value="F:hydrolase activity"/>
    <property type="evidence" value="ECO:0007669"/>
    <property type="project" value="UniProtKB-KW"/>
</dbReference>
<name>A0A060HLJ2_9ARCH</name>
<dbReference type="PANTHER" id="PTHR46438">
    <property type="entry name" value="ALPHA/BETA-HYDROLASES SUPERFAMILY PROTEIN"/>
    <property type="match status" value="1"/>
</dbReference>
<dbReference type="InterPro" id="IPR000073">
    <property type="entry name" value="AB_hydrolase_1"/>
</dbReference>
<sequence length="281" mass="30517">MTLAGMMAMDFKFLEVGGLHVRYVDAGSSGGSKPLLLMHGLGGAIESWANNIGELAKKEELRVIALDLPGFGFSDKPKMSYTIKFYVDFVAKFARALGIAPLAVAGSSLGGHVACELAIAHPEIVSKLILTSPSGALPKSFKGSPALWRYVKVLKAKSVEEVKKALYAVDNKPVDDAYARAAYDKFAMPGAKEAFLSALAGSARAPRLNKARLSKVRAPTLVLWGKDDIMIPARYVEPFVKMRNARVVLLENCGHRPHADRPQVFNRLVADFVKEEEDDDS</sequence>
<dbReference type="HOGENOM" id="CLU_020336_13_4_2"/>
<reference evidence="2 3" key="1">
    <citation type="journal article" date="2014" name="Int. J. Syst. Evol. Microbiol.">
        <title>Nitrososphaera viennensis gen. nov., sp. nov., an aerobic and mesophilic, ammonia-oxidizing archaeon from soil and a member of the archaeal phylum Thaumarchaeota.</title>
        <authorList>
            <person name="Stieglmeier M."/>
            <person name="Klingl A."/>
            <person name="Alves R.J."/>
            <person name="Rittmann S.K."/>
            <person name="Melcher M."/>
            <person name="Leisch N."/>
            <person name="Schleper C."/>
        </authorList>
    </citation>
    <scope>NUCLEOTIDE SEQUENCE [LARGE SCALE GENOMIC DNA]</scope>
    <source>
        <strain evidence="2">EN76</strain>
    </source>
</reference>
<dbReference type="STRING" id="926571.NVIE_018400"/>
<dbReference type="Proteomes" id="UP000027093">
    <property type="component" value="Chromosome"/>
</dbReference>
<dbReference type="Gene3D" id="3.40.50.1820">
    <property type="entry name" value="alpha/beta hydrolase"/>
    <property type="match status" value="1"/>
</dbReference>
<evidence type="ECO:0000313" key="3">
    <source>
        <dbReference type="Proteomes" id="UP000027093"/>
    </source>
</evidence>
<dbReference type="Pfam" id="PF00561">
    <property type="entry name" value="Abhydrolase_1"/>
    <property type="match status" value="1"/>
</dbReference>
<dbReference type="PRINTS" id="PR00111">
    <property type="entry name" value="ABHYDROLASE"/>
</dbReference>
<feature type="domain" description="AB hydrolase-1" evidence="1">
    <location>
        <begin position="33"/>
        <end position="261"/>
    </location>
</feature>
<dbReference type="AlphaFoldDB" id="A0A060HLJ2"/>